<dbReference type="PANTHER" id="PTHR45168">
    <property type="entry name" value="DNAJ HOMOLOG SUBFAMILY B MEMBER 2"/>
    <property type="match status" value="1"/>
</dbReference>
<evidence type="ECO:0000313" key="3">
    <source>
        <dbReference type="Ensembl" id="ENSSSUP00005034100.1"/>
    </source>
</evidence>
<keyword evidence="1" id="KW-0143">Chaperone</keyword>
<sequence>MVGYYEVLGVQSHASPEDIKKAYRKALKWHPDKNPENKEEAERKFKVVAEAYEILSNNEKWDIYDKKWPRRIKWRKQKSF</sequence>
<accession>A0A673VL08</accession>
<dbReference type="AlphaFoldDB" id="A0A673VL08"/>
<dbReference type="PROSITE" id="PS50076">
    <property type="entry name" value="DNAJ_2"/>
    <property type="match status" value="1"/>
</dbReference>
<name>A0A673VL08_SURSU</name>
<reference evidence="3 4" key="1">
    <citation type="submission" date="2019-05" db="EMBL/GenBank/DDBJ databases">
        <title>A Chromosome-scale Meerkat (S. suricatta) Genome Assembly.</title>
        <authorList>
            <person name="Dudchenko O."/>
            <person name="Lieberman Aiden E."/>
            <person name="Tung J."/>
            <person name="Barreiro L.B."/>
            <person name="Clutton-Brock T.H."/>
        </authorList>
    </citation>
    <scope>NUCLEOTIDE SEQUENCE [LARGE SCALE GENOMIC DNA]</scope>
</reference>
<dbReference type="Proteomes" id="UP000472268">
    <property type="component" value="Chromosome 10"/>
</dbReference>
<proteinExistence type="predicted"/>
<reference evidence="3" key="3">
    <citation type="submission" date="2025-09" db="UniProtKB">
        <authorList>
            <consortium name="Ensembl"/>
        </authorList>
    </citation>
    <scope>IDENTIFICATION</scope>
</reference>
<feature type="domain" description="J" evidence="2">
    <location>
        <begin position="3"/>
        <end position="68"/>
    </location>
</feature>
<dbReference type="SUPFAM" id="SSF46565">
    <property type="entry name" value="Chaperone J-domain"/>
    <property type="match status" value="1"/>
</dbReference>
<organism evidence="3 4">
    <name type="scientific">Suricata suricatta</name>
    <name type="common">Meerkat</name>
    <dbReference type="NCBI Taxonomy" id="37032"/>
    <lineage>
        <taxon>Eukaryota</taxon>
        <taxon>Metazoa</taxon>
        <taxon>Chordata</taxon>
        <taxon>Craniata</taxon>
        <taxon>Vertebrata</taxon>
        <taxon>Euteleostomi</taxon>
        <taxon>Mammalia</taxon>
        <taxon>Eutheria</taxon>
        <taxon>Laurasiatheria</taxon>
        <taxon>Carnivora</taxon>
        <taxon>Feliformia</taxon>
        <taxon>Herpestidae</taxon>
        <taxon>Suricata</taxon>
    </lineage>
</organism>
<dbReference type="CDD" id="cd06257">
    <property type="entry name" value="DnaJ"/>
    <property type="match status" value="1"/>
</dbReference>
<dbReference type="InterPro" id="IPR001623">
    <property type="entry name" value="DnaJ_domain"/>
</dbReference>
<dbReference type="GO" id="GO:0030544">
    <property type="term" value="F:Hsp70 protein binding"/>
    <property type="evidence" value="ECO:0007669"/>
    <property type="project" value="InterPro"/>
</dbReference>
<keyword evidence="4" id="KW-1185">Reference proteome</keyword>
<dbReference type="GO" id="GO:0051082">
    <property type="term" value="F:unfolded protein binding"/>
    <property type="evidence" value="ECO:0007669"/>
    <property type="project" value="InterPro"/>
</dbReference>
<dbReference type="InterPro" id="IPR036869">
    <property type="entry name" value="J_dom_sf"/>
</dbReference>
<dbReference type="OMA" id="AMQEMWD"/>
<reference evidence="3" key="2">
    <citation type="submission" date="2025-08" db="UniProtKB">
        <authorList>
            <consortium name="Ensembl"/>
        </authorList>
    </citation>
    <scope>IDENTIFICATION</scope>
</reference>
<evidence type="ECO:0000259" key="2">
    <source>
        <dbReference type="PROSITE" id="PS50076"/>
    </source>
</evidence>
<dbReference type="Gene3D" id="1.10.287.110">
    <property type="entry name" value="DnaJ domain"/>
    <property type="match status" value="1"/>
</dbReference>
<dbReference type="Pfam" id="PF00226">
    <property type="entry name" value="DnaJ"/>
    <property type="match status" value="1"/>
</dbReference>
<dbReference type="SMART" id="SM00271">
    <property type="entry name" value="DnaJ"/>
    <property type="match status" value="1"/>
</dbReference>
<protein>
    <recommendedName>
        <fullName evidence="2">J domain-containing protein</fullName>
    </recommendedName>
</protein>
<dbReference type="InterPro" id="IPR043183">
    <property type="entry name" value="DNJB2/6-like"/>
</dbReference>
<evidence type="ECO:0000313" key="4">
    <source>
        <dbReference type="Proteomes" id="UP000472268"/>
    </source>
</evidence>
<dbReference type="Ensembl" id="ENSSSUT00005038865.1">
    <property type="protein sequence ID" value="ENSSSUP00005034100.1"/>
    <property type="gene ID" value="ENSSSUG00005021936.1"/>
</dbReference>
<dbReference type="PRINTS" id="PR00625">
    <property type="entry name" value="JDOMAIN"/>
</dbReference>
<evidence type="ECO:0000256" key="1">
    <source>
        <dbReference type="ARBA" id="ARBA00023186"/>
    </source>
</evidence>
<dbReference type="PANTHER" id="PTHR45168:SF4">
    <property type="entry name" value="SIMILAR TO DNAJ HOMOLOG SUBFAMILY B MEMBER 6 (HEAT SHOCK PROTEIN J2) (HSJ-2) (MRJ) (MDJ4)"/>
    <property type="match status" value="1"/>
</dbReference>